<dbReference type="OrthoDB" id="2476435at2"/>
<accession>A0A329MKZ3</accession>
<name>A0A329MKZ3_9BACL</name>
<comment type="caution">
    <text evidence="2">The sequence shown here is derived from an EMBL/GenBank/DDBJ whole genome shotgun (WGS) entry which is preliminary data.</text>
</comment>
<evidence type="ECO:0000313" key="3">
    <source>
        <dbReference type="Proteomes" id="UP000250369"/>
    </source>
</evidence>
<organism evidence="2 3">
    <name type="scientific">Paenibacillus contaminans</name>
    <dbReference type="NCBI Taxonomy" id="450362"/>
    <lineage>
        <taxon>Bacteria</taxon>
        <taxon>Bacillati</taxon>
        <taxon>Bacillota</taxon>
        <taxon>Bacilli</taxon>
        <taxon>Bacillales</taxon>
        <taxon>Paenibacillaceae</taxon>
        <taxon>Paenibacillus</taxon>
    </lineage>
</organism>
<keyword evidence="1" id="KW-1133">Transmembrane helix</keyword>
<keyword evidence="3" id="KW-1185">Reference proteome</keyword>
<gene>
    <name evidence="2" type="ORF">DQG23_24865</name>
</gene>
<proteinExistence type="predicted"/>
<evidence type="ECO:0000256" key="1">
    <source>
        <dbReference type="SAM" id="Phobius"/>
    </source>
</evidence>
<protein>
    <submittedName>
        <fullName evidence="2">DUF2768 domain-containing protein</fullName>
    </submittedName>
</protein>
<sequence>MSSMDKMWATMYAIGFMVVASLLVMYARYKIKYAWLRVLIIIIAFILLIYGVLLALAGLL</sequence>
<dbReference type="RefSeq" id="WP_113033726.1">
    <property type="nucleotide sequence ID" value="NZ_QMFB01000016.1"/>
</dbReference>
<feature type="transmembrane region" description="Helical" evidence="1">
    <location>
        <begin position="6"/>
        <end position="26"/>
    </location>
</feature>
<dbReference type="InterPro" id="IPR020076">
    <property type="entry name" value="DUF2768"/>
</dbReference>
<dbReference type="EMBL" id="QMFB01000016">
    <property type="protein sequence ID" value="RAV18537.1"/>
    <property type="molecule type" value="Genomic_DNA"/>
</dbReference>
<reference evidence="2 3" key="1">
    <citation type="journal article" date="2009" name="Int. J. Syst. Evol. Microbiol.">
        <title>Paenibacillus contaminans sp. nov., isolated from a contaminated laboratory plate.</title>
        <authorList>
            <person name="Chou J.H."/>
            <person name="Lee J.H."/>
            <person name="Lin M.C."/>
            <person name="Chang P.S."/>
            <person name="Arun A.B."/>
            <person name="Young C.C."/>
            <person name="Chen W.M."/>
        </authorList>
    </citation>
    <scope>NUCLEOTIDE SEQUENCE [LARGE SCALE GENOMIC DNA]</scope>
    <source>
        <strain evidence="2 3">CKOBP-6</strain>
    </source>
</reference>
<dbReference type="AlphaFoldDB" id="A0A329MKZ3"/>
<keyword evidence="1" id="KW-0472">Membrane</keyword>
<dbReference type="Proteomes" id="UP000250369">
    <property type="component" value="Unassembled WGS sequence"/>
</dbReference>
<dbReference type="Pfam" id="PF10966">
    <property type="entry name" value="DUF2768"/>
    <property type="match status" value="1"/>
</dbReference>
<keyword evidence="1" id="KW-0812">Transmembrane</keyword>
<feature type="transmembrane region" description="Helical" evidence="1">
    <location>
        <begin position="38"/>
        <end position="59"/>
    </location>
</feature>
<evidence type="ECO:0000313" key="2">
    <source>
        <dbReference type="EMBL" id="RAV18537.1"/>
    </source>
</evidence>